<name>A0A8J7J6I8_9RHOB</name>
<dbReference type="EMBL" id="JAELVR010000004">
    <property type="protein sequence ID" value="MBJ6371182.1"/>
    <property type="molecule type" value="Genomic_DNA"/>
</dbReference>
<reference evidence="1" key="1">
    <citation type="submission" date="2020-12" db="EMBL/GenBank/DDBJ databases">
        <title>Sedimentitalea sp. nov., isolated from sand in Incheon.</title>
        <authorList>
            <person name="Kim W."/>
        </authorList>
    </citation>
    <scope>NUCLEOTIDE SEQUENCE</scope>
    <source>
        <strain evidence="1">CAU 1593</strain>
    </source>
</reference>
<dbReference type="Proteomes" id="UP000619079">
    <property type="component" value="Unassembled WGS sequence"/>
</dbReference>
<gene>
    <name evidence="1" type="ORF">JF290_06555</name>
</gene>
<organism evidence="1 2">
    <name type="scientific">Sedimentitalea arenosa</name>
    <dbReference type="NCBI Taxonomy" id="2798803"/>
    <lineage>
        <taxon>Bacteria</taxon>
        <taxon>Pseudomonadati</taxon>
        <taxon>Pseudomonadota</taxon>
        <taxon>Alphaproteobacteria</taxon>
        <taxon>Rhodobacterales</taxon>
        <taxon>Paracoccaceae</taxon>
        <taxon>Sedimentitalea</taxon>
    </lineage>
</organism>
<proteinExistence type="predicted"/>
<evidence type="ECO:0000313" key="1">
    <source>
        <dbReference type="EMBL" id="MBJ6371182.1"/>
    </source>
</evidence>
<protein>
    <submittedName>
        <fullName evidence="1">Uncharacterized protein</fullName>
    </submittedName>
</protein>
<dbReference type="RefSeq" id="WP_199024045.1">
    <property type="nucleotide sequence ID" value="NZ_JAELVR010000004.1"/>
</dbReference>
<sequence length="195" mass="21691">MRKATTVNFRQYTIKAMPVRDAWEARAFLSKAKQGSGIVAQASAPDEKQVLDEIRQKLDARDSDAKAARRFEESMNFHVPSKAEYAIALGIADLHKAQRDMLRAHARADEQLMTASELARSGGYSDFSTANLHYGKAGRLLADAMSIRVPQSGSREKDFPTGVIALWIPEKNTPGLEGRWKMHPELRSAIVELPL</sequence>
<keyword evidence="2" id="KW-1185">Reference proteome</keyword>
<comment type="caution">
    <text evidence="1">The sequence shown here is derived from an EMBL/GenBank/DDBJ whole genome shotgun (WGS) entry which is preliminary data.</text>
</comment>
<accession>A0A8J7J6I8</accession>
<evidence type="ECO:0000313" key="2">
    <source>
        <dbReference type="Proteomes" id="UP000619079"/>
    </source>
</evidence>
<dbReference type="AlphaFoldDB" id="A0A8J7J6I8"/>